<accession>A0ACB8TNW9</accession>
<protein>
    <submittedName>
        <fullName evidence="1">Uncharacterized protein</fullName>
    </submittedName>
</protein>
<keyword evidence="2" id="KW-1185">Reference proteome</keyword>
<evidence type="ECO:0000313" key="1">
    <source>
        <dbReference type="EMBL" id="KAI0083659.1"/>
    </source>
</evidence>
<sequence length="576" mass="63461">MRYAFGGVEAPGEEGGGAVVPGGEEGLADNNGTPSPDAHGILIQNIKDTTDDNTNVLSSFYEATNHGVTPNVYLYNIIISKLTRARKADSALDLFHAMKARGIVPTSVTYGALIAACGGVGDIASAENFFAGMASQRNFRPRIPPYNMMMQLYTQTKPDRERALYHYHEMLRTHTAPTAHTYKLLLDVRNGEVFEQLLADHDLTVNGAHRASLTHAYGCVPKDLDKAIAIFESIRDHLNTKRSGAALPDAVAFEALINVFNAVRRTDLIPRYVAKLDQYDIHLTAYVANLIIRGYAMHGDIEQARTAFDSLEDPPEGMAAPNNHTPHNSDQAVSVPANVPVFREEAMVRAELGNGNRDKALDLLERVKASPESDVELTILKPANFKDTIVKGVWFNEHFSPYCGHCHKFAPTWKQLVAKNQKQDDLAQVNCAVDEDLCRENNVDGHGKTEYTGSRKIENLKLFAEKISGPTPHMYAATSPTFYDRFNLKPGSSAVLALKNFDRTSPIGIYHLKASSTIKDLSNWLIRNCLPMFLELDSDMSQDIMFATLKPLVVITATFETKPSGASNQVRTVAAQ</sequence>
<evidence type="ECO:0000313" key="2">
    <source>
        <dbReference type="Proteomes" id="UP001055072"/>
    </source>
</evidence>
<dbReference type="EMBL" id="MU274957">
    <property type="protein sequence ID" value="KAI0083659.1"/>
    <property type="molecule type" value="Genomic_DNA"/>
</dbReference>
<organism evidence="1 2">
    <name type="scientific">Irpex rosettiformis</name>
    <dbReference type="NCBI Taxonomy" id="378272"/>
    <lineage>
        <taxon>Eukaryota</taxon>
        <taxon>Fungi</taxon>
        <taxon>Dikarya</taxon>
        <taxon>Basidiomycota</taxon>
        <taxon>Agaricomycotina</taxon>
        <taxon>Agaricomycetes</taxon>
        <taxon>Polyporales</taxon>
        <taxon>Irpicaceae</taxon>
        <taxon>Irpex</taxon>
    </lineage>
</organism>
<reference evidence="1" key="1">
    <citation type="journal article" date="2021" name="Environ. Microbiol.">
        <title>Gene family expansions and transcriptome signatures uncover fungal adaptations to wood decay.</title>
        <authorList>
            <person name="Hage H."/>
            <person name="Miyauchi S."/>
            <person name="Viragh M."/>
            <person name="Drula E."/>
            <person name="Min B."/>
            <person name="Chaduli D."/>
            <person name="Navarro D."/>
            <person name="Favel A."/>
            <person name="Norest M."/>
            <person name="Lesage-Meessen L."/>
            <person name="Balint B."/>
            <person name="Merenyi Z."/>
            <person name="de Eugenio L."/>
            <person name="Morin E."/>
            <person name="Martinez A.T."/>
            <person name="Baldrian P."/>
            <person name="Stursova M."/>
            <person name="Martinez M.J."/>
            <person name="Novotny C."/>
            <person name="Magnuson J.K."/>
            <person name="Spatafora J.W."/>
            <person name="Maurice S."/>
            <person name="Pangilinan J."/>
            <person name="Andreopoulos W."/>
            <person name="LaButti K."/>
            <person name="Hundley H."/>
            <person name="Na H."/>
            <person name="Kuo A."/>
            <person name="Barry K."/>
            <person name="Lipzen A."/>
            <person name="Henrissat B."/>
            <person name="Riley R."/>
            <person name="Ahrendt S."/>
            <person name="Nagy L.G."/>
            <person name="Grigoriev I.V."/>
            <person name="Martin F."/>
            <person name="Rosso M.N."/>
        </authorList>
    </citation>
    <scope>NUCLEOTIDE SEQUENCE</scope>
    <source>
        <strain evidence="1">CBS 384.51</strain>
    </source>
</reference>
<comment type="caution">
    <text evidence="1">The sequence shown here is derived from an EMBL/GenBank/DDBJ whole genome shotgun (WGS) entry which is preliminary data.</text>
</comment>
<proteinExistence type="predicted"/>
<dbReference type="Proteomes" id="UP001055072">
    <property type="component" value="Unassembled WGS sequence"/>
</dbReference>
<name>A0ACB8TNW9_9APHY</name>
<gene>
    <name evidence="1" type="ORF">BDY19DRAFT_998387</name>
</gene>